<proteinExistence type="predicted"/>
<dbReference type="InterPro" id="IPR008620">
    <property type="entry name" value="FixH"/>
</dbReference>
<keyword evidence="1" id="KW-1133">Transmembrane helix</keyword>
<sequence>MSQSSVASDLRKTDADAKVERKAKRFYIGLVLFLFAIQASIMTAVITMSIGDPGGAVMPNYYQAGLQWDQTKQSRTASDRLGWSVDLEASDVVDGSGKRALLVSVVDAQQKGIDSLAVAGKLYHLAAADDIIESPFVASGEGRYLALLPVARPGSWKLELNVDGAGQPMTESIDFTVD</sequence>
<name>A0A517SXH2_9BACT</name>
<accession>A0A517SXH2</accession>
<reference evidence="2 3" key="1">
    <citation type="submission" date="2019-02" db="EMBL/GenBank/DDBJ databases">
        <title>Deep-cultivation of Planctomycetes and their phenomic and genomic characterization uncovers novel biology.</title>
        <authorList>
            <person name="Wiegand S."/>
            <person name="Jogler M."/>
            <person name="Boedeker C."/>
            <person name="Pinto D."/>
            <person name="Vollmers J."/>
            <person name="Rivas-Marin E."/>
            <person name="Kohn T."/>
            <person name="Peeters S.H."/>
            <person name="Heuer A."/>
            <person name="Rast P."/>
            <person name="Oberbeckmann S."/>
            <person name="Bunk B."/>
            <person name="Jeske O."/>
            <person name="Meyerdierks A."/>
            <person name="Storesund J.E."/>
            <person name="Kallscheuer N."/>
            <person name="Luecker S."/>
            <person name="Lage O.M."/>
            <person name="Pohl T."/>
            <person name="Merkel B.J."/>
            <person name="Hornburger P."/>
            <person name="Mueller R.-W."/>
            <person name="Bruemmer F."/>
            <person name="Labrenz M."/>
            <person name="Spormann A.M."/>
            <person name="Op den Camp H."/>
            <person name="Overmann J."/>
            <person name="Amann R."/>
            <person name="Jetten M.S.M."/>
            <person name="Mascher T."/>
            <person name="Medema M.H."/>
            <person name="Devos D.P."/>
            <person name="Kaster A.-K."/>
            <person name="Ovreas L."/>
            <person name="Rohde M."/>
            <person name="Galperin M.Y."/>
            <person name="Jogler C."/>
        </authorList>
    </citation>
    <scope>NUCLEOTIDE SEQUENCE [LARGE SCALE GENOMIC DNA]</scope>
    <source>
        <strain evidence="2 3">SV_7m_r</strain>
    </source>
</reference>
<protein>
    <submittedName>
        <fullName evidence="2">FixH</fullName>
    </submittedName>
</protein>
<keyword evidence="1" id="KW-0812">Transmembrane</keyword>
<evidence type="ECO:0000256" key="1">
    <source>
        <dbReference type="SAM" id="Phobius"/>
    </source>
</evidence>
<dbReference type="Pfam" id="PF05751">
    <property type="entry name" value="FixH"/>
    <property type="match status" value="1"/>
</dbReference>
<organism evidence="2 3">
    <name type="scientific">Stieleria bergensis</name>
    <dbReference type="NCBI Taxonomy" id="2528025"/>
    <lineage>
        <taxon>Bacteria</taxon>
        <taxon>Pseudomonadati</taxon>
        <taxon>Planctomycetota</taxon>
        <taxon>Planctomycetia</taxon>
        <taxon>Pirellulales</taxon>
        <taxon>Pirellulaceae</taxon>
        <taxon>Stieleria</taxon>
    </lineage>
</organism>
<dbReference type="OrthoDB" id="288113at2"/>
<evidence type="ECO:0000313" key="2">
    <source>
        <dbReference type="EMBL" id="QDT60846.1"/>
    </source>
</evidence>
<keyword evidence="1" id="KW-0472">Membrane</keyword>
<dbReference type="RefSeq" id="WP_145274145.1">
    <property type="nucleotide sequence ID" value="NZ_CP036272.1"/>
</dbReference>
<dbReference type="Proteomes" id="UP000315003">
    <property type="component" value="Chromosome"/>
</dbReference>
<dbReference type="AlphaFoldDB" id="A0A517SXH2"/>
<keyword evidence="3" id="KW-1185">Reference proteome</keyword>
<dbReference type="EMBL" id="CP036272">
    <property type="protein sequence ID" value="QDT60846.1"/>
    <property type="molecule type" value="Genomic_DNA"/>
</dbReference>
<gene>
    <name evidence="2" type="ORF">SV7mr_33730</name>
</gene>
<feature type="transmembrane region" description="Helical" evidence="1">
    <location>
        <begin position="26"/>
        <end position="50"/>
    </location>
</feature>
<evidence type="ECO:0000313" key="3">
    <source>
        <dbReference type="Proteomes" id="UP000315003"/>
    </source>
</evidence>